<keyword evidence="2" id="KW-1185">Reference proteome</keyword>
<proteinExistence type="predicted"/>
<evidence type="ECO:0000313" key="2">
    <source>
        <dbReference type="Proteomes" id="UP000789525"/>
    </source>
</evidence>
<sequence length="181" mass="20490">MLEHLPGVTSVALRIKTLRARKIRKLFGENGVGIDKVKYVTCTANDIAKLTNTQIQNIINQVTSKTVSQGNDQNHVISTEDFKSLPETKVCIPSASESITEKALPEKQTHDRDYFRNKILGRYPDIYKEFSSKKFDYYGIIDKSLCPACKISHKDEKSIRGRYEAGSYFVKCGKHEIEVTA</sequence>
<gene>
    <name evidence="1" type="ORF">ACOLOM_LOCUS7443</name>
</gene>
<evidence type="ECO:0000313" key="1">
    <source>
        <dbReference type="EMBL" id="CAG8624494.1"/>
    </source>
</evidence>
<organism evidence="1 2">
    <name type="scientific">Acaulospora colombiana</name>
    <dbReference type="NCBI Taxonomy" id="27376"/>
    <lineage>
        <taxon>Eukaryota</taxon>
        <taxon>Fungi</taxon>
        <taxon>Fungi incertae sedis</taxon>
        <taxon>Mucoromycota</taxon>
        <taxon>Glomeromycotina</taxon>
        <taxon>Glomeromycetes</taxon>
        <taxon>Diversisporales</taxon>
        <taxon>Acaulosporaceae</taxon>
        <taxon>Acaulospora</taxon>
    </lineage>
</organism>
<accession>A0ACA9MZI7</accession>
<dbReference type="EMBL" id="CAJVPT010017187">
    <property type="protein sequence ID" value="CAG8624494.1"/>
    <property type="molecule type" value="Genomic_DNA"/>
</dbReference>
<reference evidence="1" key="1">
    <citation type="submission" date="2021-06" db="EMBL/GenBank/DDBJ databases">
        <authorList>
            <person name="Kallberg Y."/>
            <person name="Tangrot J."/>
            <person name="Rosling A."/>
        </authorList>
    </citation>
    <scope>NUCLEOTIDE SEQUENCE</scope>
    <source>
        <strain evidence="1">CL356</strain>
    </source>
</reference>
<comment type="caution">
    <text evidence="1">The sequence shown here is derived from an EMBL/GenBank/DDBJ whole genome shotgun (WGS) entry which is preliminary data.</text>
</comment>
<name>A0ACA9MZI7_9GLOM</name>
<protein>
    <submittedName>
        <fullName evidence="1">13667_t:CDS:1</fullName>
    </submittedName>
</protein>
<dbReference type="Proteomes" id="UP000789525">
    <property type="component" value="Unassembled WGS sequence"/>
</dbReference>